<evidence type="ECO:0000313" key="2">
    <source>
        <dbReference type="EMBL" id="EGT38341.1"/>
    </source>
</evidence>
<dbReference type="PANTHER" id="PTHR34005">
    <property type="entry name" value="PROTEIN CBG15054-RELATED"/>
    <property type="match status" value="1"/>
</dbReference>
<feature type="signal peptide" evidence="1">
    <location>
        <begin position="1"/>
        <end position="21"/>
    </location>
</feature>
<dbReference type="HOGENOM" id="CLU_1138865_0_0_1"/>
<protein>
    <submittedName>
        <fullName evidence="2">Uncharacterized protein</fullName>
    </submittedName>
</protein>
<evidence type="ECO:0000313" key="3">
    <source>
        <dbReference type="Proteomes" id="UP000008068"/>
    </source>
</evidence>
<keyword evidence="3" id="KW-1185">Reference proteome</keyword>
<accession>G0NVD9</accession>
<proteinExistence type="predicted"/>
<evidence type="ECO:0000256" key="1">
    <source>
        <dbReference type="SAM" id="SignalP"/>
    </source>
</evidence>
<dbReference type="SUPFAM" id="SSF50494">
    <property type="entry name" value="Trypsin-like serine proteases"/>
    <property type="match status" value="1"/>
</dbReference>
<keyword evidence="1" id="KW-0732">Signal</keyword>
<feature type="chain" id="PRO_5003405526" evidence="1">
    <location>
        <begin position="22"/>
        <end position="220"/>
    </location>
</feature>
<dbReference type="Proteomes" id="UP000008068">
    <property type="component" value="Unassembled WGS sequence"/>
</dbReference>
<dbReference type="AlphaFoldDB" id="G0NVD9"/>
<name>G0NVD9_CAEBE</name>
<dbReference type="PANTHER" id="PTHR34005:SF2">
    <property type="entry name" value="DUF4817 DOMAIN-CONTAINING PROTEIN-RELATED"/>
    <property type="match status" value="1"/>
</dbReference>
<dbReference type="InterPro" id="IPR009003">
    <property type="entry name" value="Peptidase_S1_PA"/>
</dbReference>
<dbReference type="STRING" id="135651.G0NVD9"/>
<organism evidence="3">
    <name type="scientific">Caenorhabditis brenneri</name>
    <name type="common">Nematode worm</name>
    <dbReference type="NCBI Taxonomy" id="135651"/>
    <lineage>
        <taxon>Eukaryota</taxon>
        <taxon>Metazoa</taxon>
        <taxon>Ecdysozoa</taxon>
        <taxon>Nematoda</taxon>
        <taxon>Chromadorea</taxon>
        <taxon>Rhabditida</taxon>
        <taxon>Rhabditina</taxon>
        <taxon>Rhabditomorpha</taxon>
        <taxon>Rhabditoidea</taxon>
        <taxon>Rhabditidae</taxon>
        <taxon>Peloderinae</taxon>
        <taxon>Caenorhabditis</taxon>
    </lineage>
</organism>
<dbReference type="InParanoid" id="G0NVD9"/>
<sequence length="220" mass="25097">MMNSRCPWLIAIAILFNCADSGRLSDKENKERIANCGKPELPTPAEGEKLEGSKVTFGDNSYIVRVKTRHHAEYFTTGFFISPRHILTSSQSVFNEEKHLRFNSTYQITKGVCTIPMLVELKEDRNEVQFPCVADSTTEVKVNDEVHAYRWKGKRVFPQPRKVMEIYSDSYYFKRKIDEVQEKLIATSKKQYKGNVRGGPLVMHKTPKGTLAIGIDATSE</sequence>
<reference evidence="3" key="1">
    <citation type="submission" date="2011-07" db="EMBL/GenBank/DDBJ databases">
        <authorList>
            <consortium name="Caenorhabditis brenneri Sequencing and Analysis Consortium"/>
            <person name="Wilson R.K."/>
        </authorList>
    </citation>
    <scope>NUCLEOTIDE SEQUENCE [LARGE SCALE GENOMIC DNA]</scope>
    <source>
        <strain evidence="3">PB2801</strain>
    </source>
</reference>
<dbReference type="Pfam" id="PF03761">
    <property type="entry name" value="DUF316"/>
    <property type="match status" value="2"/>
</dbReference>
<dbReference type="FunCoup" id="G0NVD9">
    <property type="interactions" value="371"/>
</dbReference>
<dbReference type="EMBL" id="GL379956">
    <property type="protein sequence ID" value="EGT38341.1"/>
    <property type="molecule type" value="Genomic_DNA"/>
</dbReference>
<dbReference type="OrthoDB" id="5877508at2759"/>
<gene>
    <name evidence="2" type="ORF">CAEBREN_13417</name>
</gene>
<dbReference type="InterPro" id="IPR005514">
    <property type="entry name" value="DUF316"/>
</dbReference>